<evidence type="ECO:0000313" key="2">
    <source>
        <dbReference type="Proteomes" id="UP001144978"/>
    </source>
</evidence>
<keyword evidence="2" id="KW-1185">Reference proteome</keyword>
<name>A0ACC1Q2N7_9APHY</name>
<dbReference type="EMBL" id="JANSHE010000540">
    <property type="protein sequence ID" value="KAJ3009532.1"/>
    <property type="molecule type" value="Genomic_DNA"/>
</dbReference>
<proteinExistence type="predicted"/>
<accession>A0ACC1Q2N7</accession>
<dbReference type="Proteomes" id="UP001144978">
    <property type="component" value="Unassembled WGS sequence"/>
</dbReference>
<reference evidence="1" key="1">
    <citation type="submission" date="2022-08" db="EMBL/GenBank/DDBJ databases">
        <title>Genome Sequence of Pycnoporus sanguineus.</title>
        <authorList>
            <person name="Buettner E."/>
        </authorList>
    </citation>
    <scope>NUCLEOTIDE SEQUENCE</scope>
    <source>
        <strain evidence="1">CG-C14</strain>
    </source>
</reference>
<comment type="caution">
    <text evidence="1">The sequence shown here is derived from an EMBL/GenBank/DDBJ whole genome shotgun (WGS) entry which is preliminary data.</text>
</comment>
<protein>
    <submittedName>
        <fullName evidence="1">Uncharacterized protein</fullName>
    </submittedName>
</protein>
<gene>
    <name evidence="1" type="ORF">NUW54_g2747</name>
</gene>
<evidence type="ECO:0000313" key="1">
    <source>
        <dbReference type="EMBL" id="KAJ3009532.1"/>
    </source>
</evidence>
<sequence>MRVRAAVLTSPDAADIHRADSPKRAERETGAQERRSVDLEAARMVIPCARGAVMVDTSFHSLSQTMGFFQCCNTTSSCTILPLRRVCTTSCRFAQMNTKLSDLPRDPWPTTRIDGVIVNDMSDVEMMGIFGVASNHFPFPDASLKTTLSYVQPGKVVLILNGVVHPSHLPTTFAEKSQPRSCDA</sequence>
<organism evidence="1 2">
    <name type="scientific">Trametes sanguinea</name>
    <dbReference type="NCBI Taxonomy" id="158606"/>
    <lineage>
        <taxon>Eukaryota</taxon>
        <taxon>Fungi</taxon>
        <taxon>Dikarya</taxon>
        <taxon>Basidiomycota</taxon>
        <taxon>Agaricomycotina</taxon>
        <taxon>Agaricomycetes</taxon>
        <taxon>Polyporales</taxon>
        <taxon>Polyporaceae</taxon>
        <taxon>Trametes</taxon>
    </lineage>
</organism>